<sequence length="94" mass="10113">MGIRASHLLRGLWWLACGTCALVWGYAVWRLAVRPEDCGPLEASVAAGGWGLSVVPVHVTERRPARRSARGRLSPAGSRPSAQAEGSGWQRGHQ</sequence>
<accession>A0ABU2P095</accession>
<feature type="transmembrane region" description="Helical" evidence="2">
    <location>
        <begin position="12"/>
        <end position="29"/>
    </location>
</feature>
<keyword evidence="4" id="KW-1185">Reference proteome</keyword>
<name>A0ABU2P095_9ACTN</name>
<dbReference type="RefSeq" id="WP_311675851.1">
    <property type="nucleotide sequence ID" value="NZ_JAVREQ010000033.1"/>
</dbReference>
<reference evidence="4" key="1">
    <citation type="submission" date="2023-07" db="EMBL/GenBank/DDBJ databases">
        <title>30 novel species of actinomycetes from the DSMZ collection.</title>
        <authorList>
            <person name="Nouioui I."/>
        </authorList>
    </citation>
    <scope>NUCLEOTIDE SEQUENCE [LARGE SCALE GENOMIC DNA]</scope>
    <source>
        <strain evidence="4">DSM 42041</strain>
    </source>
</reference>
<gene>
    <name evidence="3" type="ORF">RM572_26180</name>
</gene>
<organism evidence="3 4">
    <name type="scientific">Streptomyces hazeniae</name>
    <dbReference type="NCBI Taxonomy" id="3075538"/>
    <lineage>
        <taxon>Bacteria</taxon>
        <taxon>Bacillati</taxon>
        <taxon>Actinomycetota</taxon>
        <taxon>Actinomycetes</taxon>
        <taxon>Kitasatosporales</taxon>
        <taxon>Streptomycetaceae</taxon>
        <taxon>Streptomyces</taxon>
    </lineage>
</organism>
<comment type="caution">
    <text evidence="3">The sequence shown here is derived from an EMBL/GenBank/DDBJ whole genome shotgun (WGS) entry which is preliminary data.</text>
</comment>
<keyword evidence="2" id="KW-0472">Membrane</keyword>
<evidence type="ECO:0000256" key="1">
    <source>
        <dbReference type="SAM" id="MobiDB-lite"/>
    </source>
</evidence>
<evidence type="ECO:0000256" key="2">
    <source>
        <dbReference type="SAM" id="Phobius"/>
    </source>
</evidence>
<evidence type="ECO:0000313" key="4">
    <source>
        <dbReference type="Proteomes" id="UP001183414"/>
    </source>
</evidence>
<evidence type="ECO:0000313" key="3">
    <source>
        <dbReference type="EMBL" id="MDT0382251.1"/>
    </source>
</evidence>
<keyword evidence="2" id="KW-0812">Transmembrane</keyword>
<dbReference type="Proteomes" id="UP001183414">
    <property type="component" value="Unassembled WGS sequence"/>
</dbReference>
<dbReference type="EMBL" id="JAVREQ010000033">
    <property type="protein sequence ID" value="MDT0382251.1"/>
    <property type="molecule type" value="Genomic_DNA"/>
</dbReference>
<protein>
    <submittedName>
        <fullName evidence="3">Uncharacterized protein</fullName>
    </submittedName>
</protein>
<keyword evidence="2" id="KW-1133">Transmembrane helix</keyword>
<proteinExistence type="predicted"/>
<feature type="region of interest" description="Disordered" evidence="1">
    <location>
        <begin position="62"/>
        <end position="94"/>
    </location>
</feature>